<feature type="transmembrane region" description="Helical" evidence="6">
    <location>
        <begin position="275"/>
        <end position="296"/>
    </location>
</feature>
<feature type="transmembrane region" description="Helical" evidence="6">
    <location>
        <begin position="302"/>
        <end position="322"/>
    </location>
</feature>
<feature type="transmembrane region" description="Helical" evidence="6">
    <location>
        <begin position="236"/>
        <end position="254"/>
    </location>
</feature>
<dbReference type="Gene3D" id="1.20.1250.20">
    <property type="entry name" value="MFS general substrate transporter like domains"/>
    <property type="match status" value="1"/>
</dbReference>
<evidence type="ECO:0000256" key="4">
    <source>
        <dbReference type="ARBA" id="ARBA00022989"/>
    </source>
</evidence>
<keyword evidence="4 6" id="KW-1133">Transmembrane helix</keyword>
<dbReference type="InterPro" id="IPR020846">
    <property type="entry name" value="MFS_dom"/>
</dbReference>
<evidence type="ECO:0000256" key="3">
    <source>
        <dbReference type="ARBA" id="ARBA00022692"/>
    </source>
</evidence>
<evidence type="ECO:0000313" key="9">
    <source>
        <dbReference type="Proteomes" id="UP000569914"/>
    </source>
</evidence>
<protein>
    <submittedName>
        <fullName evidence="8">MFS family permease</fullName>
    </submittedName>
</protein>
<comment type="caution">
    <text evidence="8">The sequence shown here is derived from an EMBL/GenBank/DDBJ whole genome shotgun (WGS) entry which is preliminary data.</text>
</comment>
<feature type="transmembrane region" description="Helical" evidence="6">
    <location>
        <begin position="209"/>
        <end position="230"/>
    </location>
</feature>
<evidence type="ECO:0000256" key="2">
    <source>
        <dbReference type="ARBA" id="ARBA00022448"/>
    </source>
</evidence>
<evidence type="ECO:0000259" key="7">
    <source>
        <dbReference type="PROSITE" id="PS50850"/>
    </source>
</evidence>
<feature type="transmembrane region" description="Helical" evidence="6">
    <location>
        <begin position="147"/>
        <end position="169"/>
    </location>
</feature>
<keyword evidence="2" id="KW-0813">Transport</keyword>
<dbReference type="InterPro" id="IPR011701">
    <property type="entry name" value="MFS"/>
</dbReference>
<dbReference type="Proteomes" id="UP000569914">
    <property type="component" value="Unassembled WGS sequence"/>
</dbReference>
<feature type="transmembrane region" description="Helical" evidence="6">
    <location>
        <begin position="175"/>
        <end position="197"/>
    </location>
</feature>
<dbReference type="GO" id="GO:0022857">
    <property type="term" value="F:transmembrane transporter activity"/>
    <property type="evidence" value="ECO:0007669"/>
    <property type="project" value="InterPro"/>
</dbReference>
<dbReference type="Pfam" id="PF07690">
    <property type="entry name" value="MFS_1"/>
    <property type="match status" value="1"/>
</dbReference>
<evidence type="ECO:0000256" key="6">
    <source>
        <dbReference type="SAM" id="Phobius"/>
    </source>
</evidence>
<proteinExistence type="predicted"/>
<dbReference type="InterPro" id="IPR036259">
    <property type="entry name" value="MFS_trans_sf"/>
</dbReference>
<dbReference type="SUPFAM" id="SSF103473">
    <property type="entry name" value="MFS general substrate transporter"/>
    <property type="match status" value="1"/>
</dbReference>
<dbReference type="RefSeq" id="WP_179749899.1">
    <property type="nucleotide sequence ID" value="NZ_JACCBU010000001.1"/>
</dbReference>
<feature type="transmembrane region" description="Helical" evidence="6">
    <location>
        <begin position="90"/>
        <end position="112"/>
    </location>
</feature>
<feature type="transmembrane region" description="Helical" evidence="6">
    <location>
        <begin position="361"/>
        <end position="383"/>
    </location>
</feature>
<evidence type="ECO:0000256" key="1">
    <source>
        <dbReference type="ARBA" id="ARBA00004651"/>
    </source>
</evidence>
<sequence>MSNLTMIKNQGSWRELLTGTTAPVAAVLAGGVLIEAANVYLTTSLLPTIVDQIGGMEFYAWTMTSFLVASVIMAMLVGRLLTTQGAVRSYLLALGLFAAGSLIGAASVAMPMLLAGRAIQGLGGGLLAGLGYALIQRTLPDRLWSRAAALVSAMWGVGNIVGPVVGGLFAQFGAWRAAFLALAVISVALAGLVVRSMPRTERAPAGERVPVGSLVLLTSAVAAVSIASILPSLAGTVIVVLAAAGLTVSFLVWDRRSSSGVLPKLAFAPGSPLKWVYLAVAVLAFGIGTEAFLPLFGQDIGGLDPLVAGLLGAALSFGWSLTQMISAGARGGRVRFLITAGPLLLAAGLLAYGLLQGEQPGLLVIAAWFVTLFAAGAGIGLAFPHLTVAALSSTTEEVQGAKAAAAINTVLIIANAFSAALAGVLVNLGAPSVIRSAQLLMIVFAVIIALGAIPARRAAGRR</sequence>
<evidence type="ECO:0000313" key="8">
    <source>
        <dbReference type="EMBL" id="NYE70444.1"/>
    </source>
</evidence>
<comment type="subcellular location">
    <subcellularLocation>
        <location evidence="1">Cell membrane</location>
        <topology evidence="1">Multi-pass membrane protein</topology>
    </subcellularLocation>
</comment>
<feature type="domain" description="Major facilitator superfamily (MFS) profile" evidence="7">
    <location>
        <begin position="24"/>
        <end position="462"/>
    </location>
</feature>
<dbReference type="Gene3D" id="1.20.1720.10">
    <property type="entry name" value="Multidrug resistance protein D"/>
    <property type="match status" value="1"/>
</dbReference>
<keyword evidence="3 6" id="KW-0812">Transmembrane</keyword>
<feature type="transmembrane region" description="Helical" evidence="6">
    <location>
        <begin position="334"/>
        <end position="355"/>
    </location>
</feature>
<feature type="transmembrane region" description="Helical" evidence="6">
    <location>
        <begin position="404"/>
        <end position="426"/>
    </location>
</feature>
<dbReference type="EMBL" id="JACCBU010000001">
    <property type="protein sequence ID" value="NYE70444.1"/>
    <property type="molecule type" value="Genomic_DNA"/>
</dbReference>
<feature type="transmembrane region" description="Helical" evidence="6">
    <location>
        <begin position="432"/>
        <end position="453"/>
    </location>
</feature>
<dbReference type="PRINTS" id="PR01036">
    <property type="entry name" value="TCRTETB"/>
</dbReference>
<organism evidence="8 9">
    <name type="scientific">Microlunatus parietis</name>
    <dbReference type="NCBI Taxonomy" id="682979"/>
    <lineage>
        <taxon>Bacteria</taxon>
        <taxon>Bacillati</taxon>
        <taxon>Actinomycetota</taxon>
        <taxon>Actinomycetes</taxon>
        <taxon>Propionibacteriales</taxon>
        <taxon>Propionibacteriaceae</taxon>
        <taxon>Microlunatus</taxon>
    </lineage>
</organism>
<keyword evidence="5 6" id="KW-0472">Membrane</keyword>
<evidence type="ECO:0000256" key="5">
    <source>
        <dbReference type="ARBA" id="ARBA00023136"/>
    </source>
</evidence>
<dbReference type="PANTHER" id="PTHR42718">
    <property type="entry name" value="MAJOR FACILITATOR SUPERFAMILY MULTIDRUG TRANSPORTER MFSC"/>
    <property type="match status" value="1"/>
</dbReference>
<dbReference type="AlphaFoldDB" id="A0A7Y9I649"/>
<name>A0A7Y9I649_9ACTN</name>
<feature type="transmembrane region" description="Helical" evidence="6">
    <location>
        <begin position="118"/>
        <end position="135"/>
    </location>
</feature>
<dbReference type="PROSITE" id="PS50850">
    <property type="entry name" value="MFS"/>
    <property type="match status" value="1"/>
</dbReference>
<dbReference type="GO" id="GO:0005886">
    <property type="term" value="C:plasma membrane"/>
    <property type="evidence" value="ECO:0007669"/>
    <property type="project" value="UniProtKB-SubCell"/>
</dbReference>
<accession>A0A7Y9I649</accession>
<dbReference type="PANTHER" id="PTHR42718:SF9">
    <property type="entry name" value="MAJOR FACILITATOR SUPERFAMILY MULTIDRUG TRANSPORTER MFSC"/>
    <property type="match status" value="1"/>
</dbReference>
<gene>
    <name evidence="8" type="ORF">BKA15_001773</name>
</gene>
<reference evidence="8 9" key="1">
    <citation type="submission" date="2020-07" db="EMBL/GenBank/DDBJ databases">
        <title>Sequencing the genomes of 1000 actinobacteria strains.</title>
        <authorList>
            <person name="Klenk H.-P."/>
        </authorList>
    </citation>
    <scope>NUCLEOTIDE SEQUENCE [LARGE SCALE GENOMIC DNA]</scope>
    <source>
        <strain evidence="8 9">DSM 22083</strain>
    </source>
</reference>
<feature type="transmembrane region" description="Helical" evidence="6">
    <location>
        <begin position="60"/>
        <end position="78"/>
    </location>
</feature>
<keyword evidence="9" id="KW-1185">Reference proteome</keyword>